<feature type="transmembrane region" description="Helical" evidence="1">
    <location>
        <begin position="180"/>
        <end position="207"/>
    </location>
</feature>
<feature type="transmembrane region" description="Helical" evidence="1">
    <location>
        <begin position="355"/>
        <end position="371"/>
    </location>
</feature>
<dbReference type="AlphaFoldDB" id="A0A1G7JNL3"/>
<feature type="transmembrane region" description="Helical" evidence="1">
    <location>
        <begin position="292"/>
        <end position="313"/>
    </location>
</feature>
<name>A0A1G7JNL3_9BACT</name>
<dbReference type="Proteomes" id="UP000182427">
    <property type="component" value="Chromosome I"/>
</dbReference>
<keyword evidence="1" id="KW-0812">Transmembrane</keyword>
<keyword evidence="1" id="KW-0472">Membrane</keyword>
<feature type="transmembrane region" description="Helical" evidence="1">
    <location>
        <begin position="259"/>
        <end position="280"/>
    </location>
</feature>
<evidence type="ECO:0000313" key="3">
    <source>
        <dbReference type="Proteomes" id="UP000182427"/>
    </source>
</evidence>
<feature type="transmembrane region" description="Helical" evidence="1">
    <location>
        <begin position="25"/>
        <end position="45"/>
    </location>
</feature>
<protein>
    <submittedName>
        <fullName evidence="2">Uncharacterized protein</fullName>
    </submittedName>
</protein>
<sequence>MATVSILTEARLRSMNATESSKRTTLLFLGALSLVAAALLGYHPYAEDGGIYASALALRLNPSLFPAFRAFAVAHTGKSLFIPVVAEVVQRSRMPQEVVLLGLYLLSIAATVAAAYGMACELFSTRRQQLWSTLLLALAMGMPVGGTSLYIADPYLTSRSFSTPLILLGLTALLRKRYGAAAVCGGMSFAVHPLMTLWALLPAAFLLLWQRSPKRTRGFILLALAVIGIMVAIQFVAPVDSAAVRAASLSRGYWFPSQWQWYEWIGLIAPVLMLLTVASGRSKTMSSAAQSVAAAMAASMVTVTAGALLLIHTGNTAFQLARLQPLRLLHPVSIVFVLLLAGRLADPDARTWRRCVLYLFVLGAVGGMLFLQRETYPHSAHWENPWQQRGNGYENAALWLRKNTPVDALIAVDARYTTTRGEDAQMVRAIARRSTIPDAAKDGGIASVVPVLADTWLAGSQAQEGLASLPDAQRIQRLRPYGASWILLPADAETAFPCPYRNGDAKVCRVP</sequence>
<gene>
    <name evidence="2" type="ORF">SAMN05444167_1891</name>
</gene>
<evidence type="ECO:0000313" key="2">
    <source>
        <dbReference type="EMBL" id="SDF26548.1"/>
    </source>
</evidence>
<feature type="transmembrane region" description="Helical" evidence="1">
    <location>
        <begin position="98"/>
        <end position="118"/>
    </location>
</feature>
<feature type="transmembrane region" description="Helical" evidence="1">
    <location>
        <begin position="130"/>
        <end position="151"/>
    </location>
</feature>
<keyword evidence="3" id="KW-1185">Reference proteome</keyword>
<proteinExistence type="predicted"/>
<evidence type="ECO:0000256" key="1">
    <source>
        <dbReference type="SAM" id="Phobius"/>
    </source>
</evidence>
<feature type="transmembrane region" description="Helical" evidence="1">
    <location>
        <begin position="219"/>
        <end position="239"/>
    </location>
</feature>
<dbReference type="EMBL" id="LT629690">
    <property type="protein sequence ID" value="SDF26548.1"/>
    <property type="molecule type" value="Genomic_DNA"/>
</dbReference>
<organism evidence="2 3">
    <name type="scientific">Terriglobus roseus</name>
    <dbReference type="NCBI Taxonomy" id="392734"/>
    <lineage>
        <taxon>Bacteria</taxon>
        <taxon>Pseudomonadati</taxon>
        <taxon>Acidobacteriota</taxon>
        <taxon>Terriglobia</taxon>
        <taxon>Terriglobales</taxon>
        <taxon>Acidobacteriaceae</taxon>
        <taxon>Terriglobus</taxon>
    </lineage>
</organism>
<accession>A0A1G7JNL3</accession>
<dbReference type="OrthoDB" id="109255at2"/>
<reference evidence="2 3" key="1">
    <citation type="submission" date="2016-10" db="EMBL/GenBank/DDBJ databases">
        <authorList>
            <person name="de Groot N.N."/>
        </authorList>
    </citation>
    <scope>NUCLEOTIDE SEQUENCE [LARGE SCALE GENOMIC DNA]</scope>
    <source>
        <strain evidence="2 3">GAS232</strain>
    </source>
</reference>
<feature type="transmembrane region" description="Helical" evidence="1">
    <location>
        <begin position="325"/>
        <end position="343"/>
    </location>
</feature>
<keyword evidence="1" id="KW-1133">Transmembrane helix</keyword>
<dbReference type="RefSeq" id="WP_083344915.1">
    <property type="nucleotide sequence ID" value="NZ_LT629690.1"/>
</dbReference>